<dbReference type="PROSITE" id="PS50001">
    <property type="entry name" value="SH2"/>
    <property type="match status" value="1"/>
</dbReference>
<dbReference type="GO" id="GO:0005524">
    <property type="term" value="F:ATP binding"/>
    <property type="evidence" value="ECO:0007669"/>
    <property type="project" value="UniProtKB-KW"/>
</dbReference>
<evidence type="ECO:0000256" key="7">
    <source>
        <dbReference type="ARBA" id="ARBA00023137"/>
    </source>
</evidence>
<dbReference type="SUPFAM" id="SSF56112">
    <property type="entry name" value="Protein kinase-like (PK-like)"/>
    <property type="match status" value="1"/>
</dbReference>
<dbReference type="InterPro" id="IPR011009">
    <property type="entry name" value="Kinase-like_dom_sf"/>
</dbReference>
<keyword evidence="4 11" id="KW-0418">Kinase</keyword>
<dbReference type="CDD" id="cd10361">
    <property type="entry name" value="SH2_Fps_family"/>
    <property type="match status" value="1"/>
</dbReference>
<dbReference type="GO" id="GO:0048680">
    <property type="term" value="P:positive regulation of axon regeneration"/>
    <property type="evidence" value="ECO:0007669"/>
    <property type="project" value="UniProtKB-ARBA"/>
</dbReference>
<dbReference type="GO" id="GO:0061564">
    <property type="term" value="P:axon development"/>
    <property type="evidence" value="ECO:0007669"/>
    <property type="project" value="UniProtKB-ARBA"/>
</dbReference>
<feature type="domain" description="SH2" evidence="13">
    <location>
        <begin position="21"/>
        <end position="116"/>
    </location>
</feature>
<dbReference type="CDD" id="cd00192">
    <property type="entry name" value="PTKc"/>
    <property type="match status" value="1"/>
</dbReference>
<keyword evidence="6" id="KW-0472">Membrane</keyword>
<dbReference type="Gene3D" id="3.30.505.10">
    <property type="entry name" value="SH2 domain"/>
    <property type="match status" value="1"/>
</dbReference>
<dbReference type="SMART" id="SM00219">
    <property type="entry name" value="TyrKc"/>
    <property type="match status" value="1"/>
</dbReference>
<dbReference type="InterPro" id="IPR001245">
    <property type="entry name" value="Ser-Thr/Tyr_kinase_cat_dom"/>
</dbReference>
<feature type="domain" description="Protein kinase" evidence="14">
    <location>
        <begin position="131"/>
        <end position="395"/>
    </location>
</feature>
<keyword evidence="3 11" id="KW-0547">Nucleotide-binding</keyword>
<dbReference type="OrthoDB" id="3256376at2759"/>
<evidence type="ECO:0000256" key="8">
    <source>
        <dbReference type="ARBA" id="ARBA00051243"/>
    </source>
</evidence>
<name>A0A4U5NUL9_STECR</name>
<reference evidence="15 16" key="1">
    <citation type="journal article" date="2015" name="Genome Biol.">
        <title>Comparative genomics of Steinernema reveals deeply conserved gene regulatory networks.</title>
        <authorList>
            <person name="Dillman A.R."/>
            <person name="Macchietto M."/>
            <person name="Porter C.F."/>
            <person name="Rogers A."/>
            <person name="Williams B."/>
            <person name="Antoshechkin I."/>
            <person name="Lee M.M."/>
            <person name="Goodwin Z."/>
            <person name="Lu X."/>
            <person name="Lewis E.E."/>
            <person name="Goodrich-Blair H."/>
            <person name="Stock S.P."/>
            <person name="Adams B.J."/>
            <person name="Sternberg P.W."/>
            <person name="Mortazavi A."/>
        </authorList>
    </citation>
    <scope>NUCLEOTIDE SEQUENCE [LARGE SCALE GENOMIC DNA]</scope>
    <source>
        <strain evidence="15 16">ALL</strain>
    </source>
</reference>
<comment type="similarity">
    <text evidence="11">Belongs to the protein kinase superfamily. Tyr protein kinase family.</text>
</comment>
<reference evidence="15 16" key="2">
    <citation type="journal article" date="2019" name="G3 (Bethesda)">
        <title>Hybrid Assembly of the Genome of the Entomopathogenic Nematode Steinernema carpocapsae Identifies the X-Chromosome.</title>
        <authorList>
            <person name="Serra L."/>
            <person name="Macchietto M."/>
            <person name="Macias-Munoz A."/>
            <person name="McGill C.J."/>
            <person name="Rodriguez I.M."/>
            <person name="Rodriguez B."/>
            <person name="Murad R."/>
            <person name="Mortazavi A."/>
        </authorList>
    </citation>
    <scope>NUCLEOTIDE SEQUENCE [LARGE SCALE GENOMIC DNA]</scope>
    <source>
        <strain evidence="15 16">ALL</strain>
    </source>
</reference>
<comment type="caution">
    <text evidence="15">The sequence shown here is derived from an EMBL/GenBank/DDBJ whole genome shotgun (WGS) entry which is preliminary data.</text>
</comment>
<dbReference type="InterPro" id="IPR036860">
    <property type="entry name" value="SH2_dom_sf"/>
</dbReference>
<dbReference type="SMART" id="SM00252">
    <property type="entry name" value="SH2"/>
    <property type="match status" value="1"/>
</dbReference>
<dbReference type="PANTHER" id="PTHR24418">
    <property type="entry name" value="TYROSINE-PROTEIN KINASE"/>
    <property type="match status" value="1"/>
</dbReference>
<dbReference type="PROSITE" id="PS50011">
    <property type="entry name" value="PROTEIN_KINASE_DOM"/>
    <property type="match status" value="1"/>
</dbReference>
<evidence type="ECO:0000256" key="2">
    <source>
        <dbReference type="ARBA" id="ARBA00022679"/>
    </source>
</evidence>
<keyword evidence="2 11" id="KW-0808">Transferase</keyword>
<evidence type="ECO:0000256" key="5">
    <source>
        <dbReference type="ARBA" id="ARBA00022840"/>
    </source>
</evidence>
<dbReference type="GO" id="GO:0004714">
    <property type="term" value="F:transmembrane receptor protein tyrosine kinase activity"/>
    <property type="evidence" value="ECO:0007669"/>
    <property type="project" value="UniProtKB-EC"/>
</dbReference>
<evidence type="ECO:0000259" key="13">
    <source>
        <dbReference type="PROSITE" id="PS50001"/>
    </source>
</evidence>
<proteinExistence type="inferred from homology"/>
<dbReference type="FunFam" id="1.10.510.10:FF:001512">
    <property type="entry name" value="Receptor tyrosine-protein kinase erbB-2"/>
    <property type="match status" value="1"/>
</dbReference>
<feature type="region of interest" description="Disordered" evidence="12">
    <location>
        <begin position="437"/>
        <end position="527"/>
    </location>
</feature>
<keyword evidence="5 11" id="KW-0067">ATP-binding</keyword>
<evidence type="ECO:0000256" key="4">
    <source>
        <dbReference type="ARBA" id="ARBA00022777"/>
    </source>
</evidence>
<dbReference type="PRINTS" id="PR00109">
    <property type="entry name" value="TYRKINASE"/>
</dbReference>
<protein>
    <recommendedName>
        <fullName evidence="11">Tyrosine-protein kinase</fullName>
        <ecNumber evidence="11">2.7.10.2</ecNumber>
    </recommendedName>
</protein>
<dbReference type="InterPro" id="IPR000980">
    <property type="entry name" value="SH2"/>
</dbReference>
<dbReference type="GO" id="GO:0012505">
    <property type="term" value="C:endomembrane system"/>
    <property type="evidence" value="ECO:0007669"/>
    <property type="project" value="UniProtKB-SubCell"/>
</dbReference>
<evidence type="ECO:0000256" key="12">
    <source>
        <dbReference type="SAM" id="MobiDB-lite"/>
    </source>
</evidence>
<evidence type="ECO:0000256" key="6">
    <source>
        <dbReference type="ARBA" id="ARBA00023136"/>
    </source>
</evidence>
<dbReference type="Proteomes" id="UP000298663">
    <property type="component" value="Unassembled WGS sequence"/>
</dbReference>
<evidence type="ECO:0000256" key="1">
    <source>
        <dbReference type="ARBA" id="ARBA00004308"/>
    </source>
</evidence>
<dbReference type="AlphaFoldDB" id="A0A4U5NUL9"/>
<dbReference type="STRING" id="34508.A0A4U5NUL9"/>
<dbReference type="EMBL" id="AZBU02000003">
    <property type="protein sequence ID" value="TKR86861.1"/>
    <property type="molecule type" value="Genomic_DNA"/>
</dbReference>
<dbReference type="GO" id="GO:0004715">
    <property type="term" value="F:non-membrane spanning protein tyrosine kinase activity"/>
    <property type="evidence" value="ECO:0007669"/>
    <property type="project" value="UniProtKB-EC"/>
</dbReference>
<keyword evidence="16" id="KW-1185">Reference proteome</keyword>
<dbReference type="PROSITE" id="PS00109">
    <property type="entry name" value="PROTEIN_KINASE_TYR"/>
    <property type="match status" value="1"/>
</dbReference>
<dbReference type="Pfam" id="PF00017">
    <property type="entry name" value="SH2"/>
    <property type="match status" value="1"/>
</dbReference>
<dbReference type="InterPro" id="IPR035849">
    <property type="entry name" value="Fes/Fps/Fer_SH2"/>
</dbReference>
<keyword evidence="10" id="KW-0727">SH2 domain</keyword>
<evidence type="ECO:0000256" key="3">
    <source>
        <dbReference type="ARBA" id="ARBA00022741"/>
    </source>
</evidence>
<feature type="compositionally biased region" description="Basic and acidic residues" evidence="12">
    <location>
        <begin position="437"/>
        <end position="453"/>
    </location>
</feature>
<gene>
    <name evidence="15" type="ORF">L596_011368</name>
</gene>
<comment type="catalytic activity">
    <reaction evidence="9 11">
        <text>L-tyrosyl-[protein] + ATP = O-phospho-L-tyrosyl-[protein] + ADP + H(+)</text>
        <dbReference type="Rhea" id="RHEA:10596"/>
        <dbReference type="Rhea" id="RHEA-COMP:10136"/>
        <dbReference type="Rhea" id="RHEA-COMP:20101"/>
        <dbReference type="ChEBI" id="CHEBI:15378"/>
        <dbReference type="ChEBI" id="CHEBI:30616"/>
        <dbReference type="ChEBI" id="CHEBI:46858"/>
        <dbReference type="ChEBI" id="CHEBI:61978"/>
        <dbReference type="ChEBI" id="CHEBI:456216"/>
        <dbReference type="EC" id="2.7.10.2"/>
    </reaction>
</comment>
<dbReference type="InterPro" id="IPR000719">
    <property type="entry name" value="Prot_kinase_dom"/>
</dbReference>
<dbReference type="InterPro" id="IPR050198">
    <property type="entry name" value="Non-receptor_tyrosine_kinases"/>
</dbReference>
<dbReference type="EC" id="2.7.10.2" evidence="11"/>
<evidence type="ECO:0000259" key="14">
    <source>
        <dbReference type="PROSITE" id="PS50011"/>
    </source>
</evidence>
<feature type="compositionally biased region" description="Basic and acidic residues" evidence="12">
    <location>
        <begin position="508"/>
        <end position="527"/>
    </location>
</feature>
<organism evidence="15 16">
    <name type="scientific">Steinernema carpocapsae</name>
    <name type="common">Entomopathogenic nematode</name>
    <dbReference type="NCBI Taxonomy" id="34508"/>
    <lineage>
        <taxon>Eukaryota</taxon>
        <taxon>Metazoa</taxon>
        <taxon>Ecdysozoa</taxon>
        <taxon>Nematoda</taxon>
        <taxon>Chromadorea</taxon>
        <taxon>Rhabditida</taxon>
        <taxon>Tylenchina</taxon>
        <taxon>Panagrolaimomorpha</taxon>
        <taxon>Strongyloidoidea</taxon>
        <taxon>Steinernematidae</taxon>
        <taxon>Steinernema</taxon>
    </lineage>
</organism>
<dbReference type="Pfam" id="PF07714">
    <property type="entry name" value="PK_Tyr_Ser-Thr"/>
    <property type="match status" value="1"/>
</dbReference>
<dbReference type="InterPro" id="IPR020635">
    <property type="entry name" value="Tyr_kinase_cat_dom"/>
</dbReference>
<dbReference type="Gene3D" id="1.10.510.10">
    <property type="entry name" value="Transferase(Phosphotransferase) domain 1"/>
    <property type="match status" value="1"/>
</dbReference>
<comment type="subcellular location">
    <subcellularLocation>
        <location evidence="1">Endomembrane system</location>
    </subcellularLocation>
</comment>
<accession>A0A4U5NUL9</accession>
<evidence type="ECO:0000313" key="16">
    <source>
        <dbReference type="Proteomes" id="UP000298663"/>
    </source>
</evidence>
<dbReference type="InterPro" id="IPR008266">
    <property type="entry name" value="Tyr_kinase_AS"/>
</dbReference>
<keyword evidence="7 11" id="KW-0829">Tyrosine-protein kinase</keyword>
<dbReference type="SUPFAM" id="SSF55550">
    <property type="entry name" value="SH2 domain"/>
    <property type="match status" value="1"/>
</dbReference>
<evidence type="ECO:0000256" key="9">
    <source>
        <dbReference type="ARBA" id="ARBA00051245"/>
    </source>
</evidence>
<evidence type="ECO:0000313" key="15">
    <source>
        <dbReference type="EMBL" id="TKR86861.1"/>
    </source>
</evidence>
<evidence type="ECO:0000256" key="11">
    <source>
        <dbReference type="RuleBase" id="RU362096"/>
    </source>
</evidence>
<feature type="compositionally biased region" description="Basic and acidic residues" evidence="12">
    <location>
        <begin position="462"/>
        <end position="492"/>
    </location>
</feature>
<evidence type="ECO:0000256" key="10">
    <source>
        <dbReference type="PROSITE-ProRule" id="PRU00191"/>
    </source>
</evidence>
<comment type="catalytic activity">
    <reaction evidence="8">
        <text>L-tyrosyl-[protein] + ATP = O-phospho-L-tyrosyl-[protein] + ADP + H(+)</text>
        <dbReference type="Rhea" id="RHEA:10596"/>
        <dbReference type="Rhea" id="RHEA-COMP:10136"/>
        <dbReference type="Rhea" id="RHEA-COMP:20101"/>
        <dbReference type="ChEBI" id="CHEBI:15378"/>
        <dbReference type="ChEBI" id="CHEBI:30616"/>
        <dbReference type="ChEBI" id="CHEBI:46858"/>
        <dbReference type="ChEBI" id="CHEBI:61978"/>
        <dbReference type="ChEBI" id="CHEBI:456216"/>
        <dbReference type="EC" id="2.7.10.1"/>
    </reaction>
</comment>
<sequence>MADAPSTRKKGVSQNIEDQQWYHGLRSRADIEPLLQVPGDWLVRATESRNKTEIVISVRSERKGISNLTILFDGGQWQLGVLQNNPKAKKFNSIYALIAYYKINNLPGHLKLVRAISRPKWLMKHESIKFDKSKDLIGSGNFCDVYKGYLERKGETALRVAIKVCHNAGVSPNDRKNQTEAMDSMLHEAKIMSYYSHENVIQFYGVACDHHPIMIVMEYCPGGSLESHLKRMKKDVETGERVLYCLEASKGMRYLHDQNCLHRDLAARNCLISAKGVIKIADFGLSKMVGELNDVDPKAQQIPIRWMAPETLQRASTITKKSDVWSYGVLVFEIFNQGEKPWPNDPVKKIATHIRRGEMMSVPELAPQQIREYLQRIWNLNPEQRPTFKEIVTYLSDLSKNQIRPPAPEKSSMNQIPGVHKGPVVECMEQIAENKRPDLGDRIQPEHGRHGDLGDASVEVDGAERGRAEHRDPKAVHGAAKEEQLGDTKVEAGESCPSLFNEHFQSGSKEEKHVERTLGDVESVNKN</sequence>